<sequence>MRHSIARALVACLRLILAAMLPATGKRRAEPSAVPAEPCAPTVAPWSKPWTGPSSADARAIFRAEETMPLTPVQRERRFAVEFAARGVEYPYRYPDDQFSALGRSA</sequence>
<evidence type="ECO:0000313" key="2">
    <source>
        <dbReference type="EMBL" id="AXG80456.1"/>
    </source>
</evidence>
<organism evidence="2 3">
    <name type="scientific">Streptomyces paludis</name>
    <dbReference type="NCBI Taxonomy" id="2282738"/>
    <lineage>
        <taxon>Bacteria</taxon>
        <taxon>Bacillati</taxon>
        <taxon>Actinomycetota</taxon>
        <taxon>Actinomycetes</taxon>
        <taxon>Kitasatosporales</taxon>
        <taxon>Streptomycetaceae</taxon>
        <taxon>Streptomyces</taxon>
    </lineage>
</organism>
<evidence type="ECO:0000313" key="3">
    <source>
        <dbReference type="Proteomes" id="UP000253868"/>
    </source>
</evidence>
<accession>A0A345HUT2</accession>
<feature type="signal peptide" evidence="1">
    <location>
        <begin position="1"/>
        <end position="23"/>
    </location>
</feature>
<dbReference type="KEGG" id="spad:DVK44_25420"/>
<proteinExistence type="predicted"/>
<dbReference type="AlphaFoldDB" id="A0A345HUT2"/>
<dbReference type="Proteomes" id="UP000253868">
    <property type="component" value="Chromosome"/>
</dbReference>
<evidence type="ECO:0000256" key="1">
    <source>
        <dbReference type="SAM" id="SignalP"/>
    </source>
</evidence>
<dbReference type="EMBL" id="CP031194">
    <property type="protein sequence ID" value="AXG80456.1"/>
    <property type="molecule type" value="Genomic_DNA"/>
</dbReference>
<gene>
    <name evidence="2" type="ORF">DVK44_25420</name>
</gene>
<protein>
    <submittedName>
        <fullName evidence="2">Uncharacterized protein</fullName>
    </submittedName>
</protein>
<keyword evidence="3" id="KW-1185">Reference proteome</keyword>
<name>A0A345HUT2_9ACTN</name>
<feature type="chain" id="PRO_5038553846" evidence="1">
    <location>
        <begin position="24"/>
        <end position="106"/>
    </location>
</feature>
<reference evidence="3" key="1">
    <citation type="submission" date="2018-07" db="EMBL/GenBank/DDBJ databases">
        <authorList>
            <person name="Zhao J."/>
        </authorList>
    </citation>
    <scope>NUCLEOTIDE SEQUENCE [LARGE SCALE GENOMIC DNA]</scope>
    <source>
        <strain evidence="3">GSSD-12</strain>
    </source>
</reference>
<dbReference type="OrthoDB" id="4332590at2"/>
<keyword evidence="1" id="KW-0732">Signal</keyword>